<dbReference type="Proteomes" id="UP001055879">
    <property type="component" value="Linkage Group LG01"/>
</dbReference>
<evidence type="ECO:0000313" key="1">
    <source>
        <dbReference type="EMBL" id="KAI3769478.1"/>
    </source>
</evidence>
<organism evidence="1 2">
    <name type="scientific">Arctium lappa</name>
    <name type="common">Greater burdock</name>
    <name type="synonym">Lappa major</name>
    <dbReference type="NCBI Taxonomy" id="4217"/>
    <lineage>
        <taxon>Eukaryota</taxon>
        <taxon>Viridiplantae</taxon>
        <taxon>Streptophyta</taxon>
        <taxon>Embryophyta</taxon>
        <taxon>Tracheophyta</taxon>
        <taxon>Spermatophyta</taxon>
        <taxon>Magnoliopsida</taxon>
        <taxon>eudicotyledons</taxon>
        <taxon>Gunneridae</taxon>
        <taxon>Pentapetalae</taxon>
        <taxon>asterids</taxon>
        <taxon>campanulids</taxon>
        <taxon>Asterales</taxon>
        <taxon>Asteraceae</taxon>
        <taxon>Carduoideae</taxon>
        <taxon>Cardueae</taxon>
        <taxon>Arctiinae</taxon>
        <taxon>Arctium</taxon>
    </lineage>
</organism>
<dbReference type="EMBL" id="CM042047">
    <property type="protein sequence ID" value="KAI3769478.1"/>
    <property type="molecule type" value="Genomic_DNA"/>
</dbReference>
<gene>
    <name evidence="1" type="ORF">L6452_00581</name>
</gene>
<sequence>MWITQFSRLSKKHKYIGKGSRGDVTIVPTLVINNRQYRKTSSSEGHLLRIRGDVLAQVARGIANFAKCELRAQLKVGIKSGKSHLIEDGALPWIVKNANNEASPIRRHIELALCHMAQHAIFQLPKLEFLSVASNNKLTGSFPEFRSDSLLEHLDLASTGFFGIVPESISNLHRLTFLRLDKCYFSGNIPRSLSNMTQLVGLSLAQNDFTGVVPSLVSLSKLNLLELSGNRFEKGRLPDWLGKLTKLNELYLCQMNLYGEIPSFLSNLTKLRVIGLENNSFFGHIPSSFMNMTHLRMITLGANQLQGPIPSSFSNLKFLRHLFLY</sequence>
<reference evidence="2" key="1">
    <citation type="journal article" date="2022" name="Mol. Ecol. Resour.">
        <title>The genomes of chicory, endive, great burdock and yacon provide insights into Asteraceae palaeo-polyploidization history and plant inulin production.</title>
        <authorList>
            <person name="Fan W."/>
            <person name="Wang S."/>
            <person name="Wang H."/>
            <person name="Wang A."/>
            <person name="Jiang F."/>
            <person name="Liu H."/>
            <person name="Zhao H."/>
            <person name="Xu D."/>
            <person name="Zhang Y."/>
        </authorList>
    </citation>
    <scope>NUCLEOTIDE SEQUENCE [LARGE SCALE GENOMIC DNA]</scope>
    <source>
        <strain evidence="2">cv. Niubang</strain>
    </source>
</reference>
<keyword evidence="2" id="KW-1185">Reference proteome</keyword>
<name>A0ACB9FDR3_ARCLA</name>
<comment type="caution">
    <text evidence="1">The sequence shown here is derived from an EMBL/GenBank/DDBJ whole genome shotgun (WGS) entry which is preliminary data.</text>
</comment>
<protein>
    <submittedName>
        <fullName evidence="1">Uncharacterized protein</fullName>
    </submittedName>
</protein>
<evidence type="ECO:0000313" key="2">
    <source>
        <dbReference type="Proteomes" id="UP001055879"/>
    </source>
</evidence>
<accession>A0ACB9FDR3</accession>
<proteinExistence type="predicted"/>
<reference evidence="1 2" key="2">
    <citation type="journal article" date="2022" name="Mol. Ecol. Resour.">
        <title>The genomes of chicory, endive, great burdock and yacon provide insights into Asteraceae paleo-polyploidization history and plant inulin production.</title>
        <authorList>
            <person name="Fan W."/>
            <person name="Wang S."/>
            <person name="Wang H."/>
            <person name="Wang A."/>
            <person name="Jiang F."/>
            <person name="Liu H."/>
            <person name="Zhao H."/>
            <person name="Xu D."/>
            <person name="Zhang Y."/>
        </authorList>
    </citation>
    <scope>NUCLEOTIDE SEQUENCE [LARGE SCALE GENOMIC DNA]</scope>
    <source>
        <strain evidence="2">cv. Niubang</strain>
    </source>
</reference>